<dbReference type="Pfam" id="PF01381">
    <property type="entry name" value="HTH_3"/>
    <property type="match status" value="1"/>
</dbReference>
<dbReference type="InterPro" id="IPR010982">
    <property type="entry name" value="Lambda_DNA-bd_dom_sf"/>
</dbReference>
<accession>A0A2T2X374</accession>
<sequence>MATIYLNTVRLRAMMTERGWTERDLAQAMDISIPYLNRLLNGQRGLGAHALAGLRLAGIAWDAVVEIVPSTVGDDATEESSLP</sequence>
<evidence type="ECO:0000259" key="1">
    <source>
        <dbReference type="PROSITE" id="PS50943"/>
    </source>
</evidence>
<organism evidence="2 3">
    <name type="scientific">Sulfobacillus benefaciens</name>
    <dbReference type="NCBI Taxonomy" id="453960"/>
    <lineage>
        <taxon>Bacteria</taxon>
        <taxon>Bacillati</taxon>
        <taxon>Bacillota</taxon>
        <taxon>Clostridia</taxon>
        <taxon>Eubacteriales</taxon>
        <taxon>Clostridiales Family XVII. Incertae Sedis</taxon>
        <taxon>Sulfobacillus</taxon>
    </lineage>
</organism>
<evidence type="ECO:0000313" key="3">
    <source>
        <dbReference type="Proteomes" id="UP000242972"/>
    </source>
</evidence>
<protein>
    <recommendedName>
        <fullName evidence="1">HTH cro/C1-type domain-containing protein</fullName>
    </recommendedName>
</protein>
<feature type="domain" description="HTH cro/C1-type" evidence="1">
    <location>
        <begin position="11"/>
        <end position="44"/>
    </location>
</feature>
<dbReference type="Proteomes" id="UP000242972">
    <property type="component" value="Unassembled WGS sequence"/>
</dbReference>
<dbReference type="SMART" id="SM00530">
    <property type="entry name" value="HTH_XRE"/>
    <property type="match status" value="1"/>
</dbReference>
<dbReference type="GO" id="GO:0003677">
    <property type="term" value="F:DNA binding"/>
    <property type="evidence" value="ECO:0007669"/>
    <property type="project" value="InterPro"/>
</dbReference>
<dbReference type="EMBL" id="PXYW01000093">
    <property type="protein sequence ID" value="PSR28929.1"/>
    <property type="molecule type" value="Genomic_DNA"/>
</dbReference>
<dbReference type="SUPFAM" id="SSF47413">
    <property type="entry name" value="lambda repressor-like DNA-binding domains"/>
    <property type="match status" value="1"/>
</dbReference>
<dbReference type="Gene3D" id="1.10.260.40">
    <property type="entry name" value="lambda repressor-like DNA-binding domains"/>
    <property type="match status" value="1"/>
</dbReference>
<gene>
    <name evidence="2" type="ORF">C7B46_18845</name>
</gene>
<name>A0A2T2X374_9FIRM</name>
<dbReference type="PROSITE" id="PS50943">
    <property type="entry name" value="HTH_CROC1"/>
    <property type="match status" value="1"/>
</dbReference>
<comment type="caution">
    <text evidence="2">The sequence shown here is derived from an EMBL/GenBank/DDBJ whole genome shotgun (WGS) entry which is preliminary data.</text>
</comment>
<dbReference type="InterPro" id="IPR001387">
    <property type="entry name" value="Cro/C1-type_HTH"/>
</dbReference>
<reference evidence="2 3" key="1">
    <citation type="journal article" date="2014" name="BMC Genomics">
        <title>Comparison of environmental and isolate Sulfobacillus genomes reveals diverse carbon, sulfur, nitrogen, and hydrogen metabolisms.</title>
        <authorList>
            <person name="Justice N.B."/>
            <person name="Norman A."/>
            <person name="Brown C.T."/>
            <person name="Singh A."/>
            <person name="Thomas B.C."/>
            <person name="Banfield J.F."/>
        </authorList>
    </citation>
    <scope>NUCLEOTIDE SEQUENCE [LARGE SCALE GENOMIC DNA]</scope>
    <source>
        <strain evidence="2">AMDSBA4</strain>
    </source>
</reference>
<evidence type="ECO:0000313" key="2">
    <source>
        <dbReference type="EMBL" id="PSR28929.1"/>
    </source>
</evidence>
<proteinExistence type="predicted"/>
<dbReference type="AlphaFoldDB" id="A0A2T2X374"/>
<dbReference type="CDD" id="cd00093">
    <property type="entry name" value="HTH_XRE"/>
    <property type="match status" value="1"/>
</dbReference>